<organism evidence="11 12">
    <name type="scientific">Octopus vulgaris</name>
    <name type="common">Common octopus</name>
    <dbReference type="NCBI Taxonomy" id="6645"/>
    <lineage>
        <taxon>Eukaryota</taxon>
        <taxon>Metazoa</taxon>
        <taxon>Spiralia</taxon>
        <taxon>Lophotrochozoa</taxon>
        <taxon>Mollusca</taxon>
        <taxon>Cephalopoda</taxon>
        <taxon>Coleoidea</taxon>
        <taxon>Octopodiformes</taxon>
        <taxon>Octopoda</taxon>
        <taxon>Incirrata</taxon>
        <taxon>Octopodidae</taxon>
        <taxon>Octopus</taxon>
    </lineage>
</organism>
<dbReference type="EMBL" id="OX597833">
    <property type="protein sequence ID" value="CAI9738031.1"/>
    <property type="molecule type" value="Genomic_DNA"/>
</dbReference>
<dbReference type="FunFam" id="3.40.50.300:FF:000074">
    <property type="entry name" value="Multidrug resistance-associated protein 5 isoform 1"/>
    <property type="match status" value="1"/>
</dbReference>
<evidence type="ECO:0000256" key="1">
    <source>
        <dbReference type="ARBA" id="ARBA00004128"/>
    </source>
</evidence>
<dbReference type="GO" id="GO:0005524">
    <property type="term" value="F:ATP binding"/>
    <property type="evidence" value="ECO:0007669"/>
    <property type="project" value="UniProtKB-KW"/>
</dbReference>
<dbReference type="InterPro" id="IPR050173">
    <property type="entry name" value="ABC_transporter_C-like"/>
</dbReference>
<dbReference type="InterPro" id="IPR003593">
    <property type="entry name" value="AAA+_ATPase"/>
</dbReference>
<dbReference type="Gene3D" id="3.40.50.300">
    <property type="entry name" value="P-loop containing nucleotide triphosphate hydrolases"/>
    <property type="match status" value="1"/>
</dbReference>
<evidence type="ECO:0000256" key="6">
    <source>
        <dbReference type="ARBA" id="ARBA00022741"/>
    </source>
</evidence>
<dbReference type="InterPro" id="IPR003439">
    <property type="entry name" value="ABC_transporter-like_ATP-bd"/>
</dbReference>
<accession>A0AA36BP68</accession>
<evidence type="ECO:0000256" key="7">
    <source>
        <dbReference type="ARBA" id="ARBA00022840"/>
    </source>
</evidence>
<dbReference type="PROSITE" id="PS50893">
    <property type="entry name" value="ABC_TRANSPORTER_2"/>
    <property type="match status" value="1"/>
</dbReference>
<gene>
    <name evidence="11" type="ORF">OCTVUL_1B017196</name>
</gene>
<evidence type="ECO:0000313" key="11">
    <source>
        <dbReference type="EMBL" id="CAI9738031.1"/>
    </source>
</evidence>
<dbReference type="SMART" id="SM00382">
    <property type="entry name" value="AAA"/>
    <property type="match status" value="1"/>
</dbReference>
<dbReference type="Proteomes" id="UP001162480">
    <property type="component" value="Chromosome 20"/>
</dbReference>
<evidence type="ECO:0000256" key="9">
    <source>
        <dbReference type="ARBA" id="ARBA00023136"/>
    </source>
</evidence>
<keyword evidence="6" id="KW-0547">Nucleotide-binding</keyword>
<dbReference type="GO" id="GO:0005774">
    <property type="term" value="C:vacuolar membrane"/>
    <property type="evidence" value="ECO:0007669"/>
    <property type="project" value="UniProtKB-SubCell"/>
</dbReference>
<evidence type="ECO:0000259" key="10">
    <source>
        <dbReference type="PROSITE" id="PS50893"/>
    </source>
</evidence>
<feature type="domain" description="ABC transporter" evidence="10">
    <location>
        <begin position="97"/>
        <end position="331"/>
    </location>
</feature>
<evidence type="ECO:0000256" key="8">
    <source>
        <dbReference type="ARBA" id="ARBA00022989"/>
    </source>
</evidence>
<dbReference type="PROSITE" id="PS00211">
    <property type="entry name" value="ABC_TRANSPORTER_1"/>
    <property type="match status" value="1"/>
</dbReference>
<evidence type="ECO:0000256" key="3">
    <source>
        <dbReference type="ARBA" id="ARBA00022448"/>
    </source>
</evidence>
<dbReference type="CDD" id="cd03244">
    <property type="entry name" value="ABCC_MRP_domain2"/>
    <property type="match status" value="1"/>
</dbReference>
<keyword evidence="4" id="KW-0812">Transmembrane</keyword>
<name>A0AA36BP68_OCTVU</name>
<evidence type="ECO:0000256" key="4">
    <source>
        <dbReference type="ARBA" id="ARBA00022692"/>
    </source>
</evidence>
<comment type="subcellular location">
    <subcellularLocation>
        <location evidence="1">Vacuole membrane</location>
        <topology evidence="1">Multi-pass membrane protein</topology>
    </subcellularLocation>
</comment>
<proteinExistence type="inferred from homology"/>
<keyword evidence="8" id="KW-1133">Transmembrane helix</keyword>
<dbReference type="InterPro" id="IPR017871">
    <property type="entry name" value="ABC_transporter-like_CS"/>
</dbReference>
<comment type="similarity">
    <text evidence="2">Belongs to the ABC transporter superfamily. ABCC family. Conjugate transporter (TC 3.A.1.208) subfamily.</text>
</comment>
<dbReference type="InterPro" id="IPR036640">
    <property type="entry name" value="ABC1_TM_sf"/>
</dbReference>
<dbReference type="InterPro" id="IPR027417">
    <property type="entry name" value="P-loop_NTPase"/>
</dbReference>
<dbReference type="SUPFAM" id="SSF52540">
    <property type="entry name" value="P-loop containing nucleoside triphosphate hydrolases"/>
    <property type="match status" value="1"/>
</dbReference>
<keyword evidence="12" id="KW-1185">Reference proteome</keyword>
<sequence length="337" mass="37378">MIGLGICLDFISHFTVFISIVLGIANRDNMTGASFGLSMSSALKLSVFLAWFVKVLSEMETHIVSVERIDEYTKTENEAAWVTDHHPDPSWPQEGNIDFENFDLRYRPGLELVLKGITCHIKGGEKIGIVGRTGAGKSSLTVSLFRLIEGAGGTIVIDNEPIDKLGLHDLRSRITILPQDPVLFSGSIRMNLDPLNKYTDDQIWQALHVAHLKPFVLALPSQLEYRCIEGGQNLSVGQRQLMCLARSVLKKTRILVLDEATAAVDMDTDDLIQKTIRNEFKNTTILAIAHRLNTILDYDKVMVLDAGKLVEFGKPEALLKDPDSLFYGMVKDAGLQA</sequence>
<dbReference type="SUPFAM" id="SSF90123">
    <property type="entry name" value="ABC transporter transmembrane region"/>
    <property type="match status" value="1"/>
</dbReference>
<evidence type="ECO:0000313" key="12">
    <source>
        <dbReference type="Proteomes" id="UP001162480"/>
    </source>
</evidence>
<dbReference type="GO" id="GO:0016887">
    <property type="term" value="F:ATP hydrolysis activity"/>
    <property type="evidence" value="ECO:0007669"/>
    <property type="project" value="InterPro"/>
</dbReference>
<evidence type="ECO:0000256" key="5">
    <source>
        <dbReference type="ARBA" id="ARBA00022737"/>
    </source>
</evidence>
<keyword evidence="7" id="KW-0067">ATP-binding</keyword>
<dbReference type="PANTHER" id="PTHR24223">
    <property type="entry name" value="ATP-BINDING CASSETTE SUB-FAMILY C"/>
    <property type="match status" value="1"/>
</dbReference>
<dbReference type="GO" id="GO:0042626">
    <property type="term" value="F:ATPase-coupled transmembrane transporter activity"/>
    <property type="evidence" value="ECO:0007669"/>
    <property type="project" value="TreeGrafter"/>
</dbReference>
<dbReference type="AlphaFoldDB" id="A0AA36BP68"/>
<reference evidence="11" key="1">
    <citation type="submission" date="2023-08" db="EMBL/GenBank/DDBJ databases">
        <authorList>
            <person name="Alioto T."/>
            <person name="Alioto T."/>
            <person name="Gomez Garrido J."/>
        </authorList>
    </citation>
    <scope>NUCLEOTIDE SEQUENCE</scope>
</reference>
<dbReference type="Pfam" id="PF00005">
    <property type="entry name" value="ABC_tran"/>
    <property type="match status" value="1"/>
</dbReference>
<dbReference type="PANTHER" id="PTHR24223:SF443">
    <property type="entry name" value="MULTIDRUG-RESISTANCE LIKE PROTEIN 1, ISOFORM I"/>
    <property type="match status" value="1"/>
</dbReference>
<keyword evidence="5" id="KW-0677">Repeat</keyword>
<keyword evidence="9" id="KW-0472">Membrane</keyword>
<protein>
    <submittedName>
        <fullName evidence="11">Resistance-associated 1-like isoform X2</fullName>
    </submittedName>
</protein>
<keyword evidence="3" id="KW-0813">Transport</keyword>
<evidence type="ECO:0000256" key="2">
    <source>
        <dbReference type="ARBA" id="ARBA00009726"/>
    </source>
</evidence>
<dbReference type="Gene3D" id="1.20.1560.10">
    <property type="entry name" value="ABC transporter type 1, transmembrane domain"/>
    <property type="match status" value="1"/>
</dbReference>